<organism evidence="2 3">
    <name type="scientific">Tolypocladium ophioglossoides (strain CBS 100239)</name>
    <name type="common">Snaketongue truffleclub</name>
    <name type="synonym">Elaphocordyceps ophioglossoides</name>
    <dbReference type="NCBI Taxonomy" id="1163406"/>
    <lineage>
        <taxon>Eukaryota</taxon>
        <taxon>Fungi</taxon>
        <taxon>Dikarya</taxon>
        <taxon>Ascomycota</taxon>
        <taxon>Pezizomycotina</taxon>
        <taxon>Sordariomycetes</taxon>
        <taxon>Hypocreomycetidae</taxon>
        <taxon>Hypocreales</taxon>
        <taxon>Ophiocordycipitaceae</taxon>
        <taxon>Tolypocladium</taxon>
    </lineage>
</organism>
<dbReference type="STRING" id="1163406.A0A0L0N3S8"/>
<feature type="region of interest" description="Disordered" evidence="1">
    <location>
        <begin position="141"/>
        <end position="164"/>
    </location>
</feature>
<gene>
    <name evidence="2" type="ORF">TOPH_06715</name>
</gene>
<proteinExistence type="predicted"/>
<evidence type="ECO:0000256" key="1">
    <source>
        <dbReference type="SAM" id="MobiDB-lite"/>
    </source>
</evidence>
<sequence>MPRNMLLHNKLRSFELATEEESNFLLSVRHQCATESLRESIKAVVRHHLGLRRDDVCTVLPPESWIQGGFNLCVLVEVDSGGLTRRLVFRCPMPHKLPKTNIPARLMKKSVAKWPHIYGCKSTAPTFGSQAFTLSASETAVTSPTSGSDRSTSESTASSSDGRIVSFTTPCSRTTLATHAHRPLTPPTCFWNILVPRLGKCFYILRLNKCAMLPFISSFQFNTSDGTITLSNRPLTCTIMIFENSGTPRAIQPCQLYQSTDSFASDMLTLHDNHLLHDPYAVRHKDDARERMTIRILLRAVTHYFILSDQRNGPFLL</sequence>
<reference evidence="2 3" key="1">
    <citation type="journal article" date="2015" name="BMC Genomics">
        <title>The genome of the truffle-parasite Tolypocladium ophioglossoides and the evolution of antifungal peptaibiotics.</title>
        <authorList>
            <person name="Quandt C.A."/>
            <person name="Bushley K.E."/>
            <person name="Spatafora J.W."/>
        </authorList>
    </citation>
    <scope>NUCLEOTIDE SEQUENCE [LARGE SCALE GENOMIC DNA]</scope>
    <source>
        <strain evidence="2 3">CBS 100239</strain>
    </source>
</reference>
<evidence type="ECO:0000313" key="3">
    <source>
        <dbReference type="Proteomes" id="UP000036947"/>
    </source>
</evidence>
<protein>
    <submittedName>
        <fullName evidence="2">Uncharacterized protein</fullName>
    </submittedName>
</protein>
<keyword evidence="3" id="KW-1185">Reference proteome</keyword>
<evidence type="ECO:0000313" key="2">
    <source>
        <dbReference type="EMBL" id="KND88681.1"/>
    </source>
</evidence>
<dbReference type="EMBL" id="LFRF01000024">
    <property type="protein sequence ID" value="KND88681.1"/>
    <property type="molecule type" value="Genomic_DNA"/>
</dbReference>
<dbReference type="OrthoDB" id="3645574at2759"/>
<dbReference type="AlphaFoldDB" id="A0A0L0N3S8"/>
<accession>A0A0L0N3S8</accession>
<comment type="caution">
    <text evidence="2">The sequence shown here is derived from an EMBL/GenBank/DDBJ whole genome shotgun (WGS) entry which is preliminary data.</text>
</comment>
<name>A0A0L0N3S8_TOLOC</name>
<feature type="compositionally biased region" description="Low complexity" evidence="1">
    <location>
        <begin position="142"/>
        <end position="160"/>
    </location>
</feature>
<dbReference type="Proteomes" id="UP000036947">
    <property type="component" value="Unassembled WGS sequence"/>
</dbReference>